<dbReference type="Proteomes" id="UP000178912">
    <property type="component" value="Unassembled WGS sequence"/>
</dbReference>
<protein>
    <submittedName>
        <fullName evidence="1">Uncharacterized protein</fullName>
    </submittedName>
</protein>
<gene>
    <name evidence="1" type="ORF">RAG0_00661</name>
</gene>
<accession>A0A1E1JTV0</accession>
<proteinExistence type="predicted"/>
<reference evidence="2" key="1">
    <citation type="submission" date="2016-03" db="EMBL/GenBank/DDBJ databases">
        <authorList>
            <person name="Guldener U."/>
        </authorList>
    </citation>
    <scope>NUCLEOTIDE SEQUENCE [LARGE SCALE GENOMIC DNA]</scope>
    <source>
        <strain evidence="2">04CH-RAC-A.6.1</strain>
    </source>
</reference>
<evidence type="ECO:0000313" key="2">
    <source>
        <dbReference type="Proteomes" id="UP000178912"/>
    </source>
</evidence>
<dbReference type="EMBL" id="FJUX01000002">
    <property type="protein sequence ID" value="CZS89258.1"/>
    <property type="molecule type" value="Genomic_DNA"/>
</dbReference>
<dbReference type="AlphaFoldDB" id="A0A1E1JTV0"/>
<evidence type="ECO:0000313" key="1">
    <source>
        <dbReference type="EMBL" id="CZS89258.1"/>
    </source>
</evidence>
<organism evidence="1 2">
    <name type="scientific">Rhynchosporium agropyri</name>
    <dbReference type="NCBI Taxonomy" id="914238"/>
    <lineage>
        <taxon>Eukaryota</taxon>
        <taxon>Fungi</taxon>
        <taxon>Dikarya</taxon>
        <taxon>Ascomycota</taxon>
        <taxon>Pezizomycotina</taxon>
        <taxon>Leotiomycetes</taxon>
        <taxon>Helotiales</taxon>
        <taxon>Ploettnerulaceae</taxon>
        <taxon>Rhynchosporium</taxon>
    </lineage>
</organism>
<keyword evidence="2" id="KW-1185">Reference proteome</keyword>
<name>A0A1E1JTV0_9HELO</name>
<sequence>MPASSLSIGGGTSTTGLTMSLSDLLAPFKNLFRLILALITVQAAVAYAVPAASAVRGAAVPGIPSPGEDTISSRSRSSFTCYYAKFVNVQHVNSAEKSRNALGRLSMDSSIAVGNRPAQDAPMAVRSMYWATAFKQNRTSRVRDGCSQN</sequence>